<dbReference type="EMBL" id="LAHO01000002">
    <property type="protein sequence ID" value="KKO46824.1"/>
    <property type="molecule type" value="Genomic_DNA"/>
</dbReference>
<dbReference type="InterPro" id="IPR001789">
    <property type="entry name" value="Sig_transdc_resp-reg_receiver"/>
</dbReference>
<evidence type="ECO:0000259" key="3">
    <source>
        <dbReference type="PROSITE" id="PS50110"/>
    </source>
</evidence>
<evidence type="ECO:0000313" key="5">
    <source>
        <dbReference type="Proteomes" id="UP000034228"/>
    </source>
</evidence>
<sequence>MLNLLFIDDDAFVLSAYQRMLHNAAYQCQFVQQPEHIWLLPELANVDMVLVDQQMPGIRGSELLWQLQQRYPAIKRVLITGDVEAALQQLPAELVLDAVLAKPCSKATLIQSIAELGRSLQQ</sequence>
<dbReference type="GO" id="GO:0000160">
    <property type="term" value="P:phosphorelay signal transduction system"/>
    <property type="evidence" value="ECO:0007669"/>
    <property type="project" value="InterPro"/>
</dbReference>
<dbReference type="InterPro" id="IPR050595">
    <property type="entry name" value="Bact_response_regulator"/>
</dbReference>
<feature type="modified residue" description="4-aspartylphosphate" evidence="2">
    <location>
        <position position="52"/>
    </location>
</feature>
<dbReference type="RefSeq" id="WP_046556071.1">
    <property type="nucleotide sequence ID" value="NZ_LAHO01000002.1"/>
</dbReference>
<evidence type="ECO:0000313" key="4">
    <source>
        <dbReference type="EMBL" id="KKO46824.1"/>
    </source>
</evidence>
<protein>
    <recommendedName>
        <fullName evidence="3">Response regulatory domain-containing protein</fullName>
    </recommendedName>
</protein>
<dbReference type="PANTHER" id="PTHR44591">
    <property type="entry name" value="STRESS RESPONSE REGULATOR PROTEIN 1"/>
    <property type="match status" value="1"/>
</dbReference>
<accession>A0A0M2V8S6</accession>
<organism evidence="4 5">
    <name type="scientific">Arsukibacterium ikkense</name>
    <dbReference type="NCBI Taxonomy" id="336831"/>
    <lineage>
        <taxon>Bacteria</taxon>
        <taxon>Pseudomonadati</taxon>
        <taxon>Pseudomonadota</taxon>
        <taxon>Gammaproteobacteria</taxon>
        <taxon>Chromatiales</taxon>
        <taxon>Chromatiaceae</taxon>
        <taxon>Arsukibacterium</taxon>
    </lineage>
</organism>
<feature type="domain" description="Response regulatory" evidence="3">
    <location>
        <begin position="3"/>
        <end position="117"/>
    </location>
</feature>
<reference evidence="4 5" key="1">
    <citation type="submission" date="2015-03" db="EMBL/GenBank/DDBJ databases">
        <title>Draft genome sequences of two protease-producing strains of Arsukibacterium isolated from two cold and alkaline environments.</title>
        <authorList>
            <person name="Lylloff J.E."/>
            <person name="Skov L.B."/>
            <person name="Jepsen M."/>
            <person name="Hallin P.F."/>
            <person name="Sorensen S.J."/>
            <person name="Stougaard P."/>
            <person name="Glaring M.A."/>
        </authorList>
    </citation>
    <scope>NUCLEOTIDE SEQUENCE [LARGE SCALE GENOMIC DNA]</scope>
    <source>
        <strain evidence="4 5">GCM72</strain>
    </source>
</reference>
<evidence type="ECO:0000256" key="2">
    <source>
        <dbReference type="PROSITE-ProRule" id="PRU00169"/>
    </source>
</evidence>
<keyword evidence="1 2" id="KW-0597">Phosphoprotein</keyword>
<dbReference type="PROSITE" id="PS50110">
    <property type="entry name" value="RESPONSE_REGULATORY"/>
    <property type="match status" value="1"/>
</dbReference>
<dbReference type="Proteomes" id="UP000034228">
    <property type="component" value="Unassembled WGS sequence"/>
</dbReference>
<comment type="caution">
    <text evidence="4">The sequence shown here is derived from an EMBL/GenBank/DDBJ whole genome shotgun (WGS) entry which is preliminary data.</text>
</comment>
<dbReference type="SMART" id="SM00448">
    <property type="entry name" value="REC"/>
    <property type="match status" value="1"/>
</dbReference>
<dbReference type="Pfam" id="PF00072">
    <property type="entry name" value="Response_reg"/>
    <property type="match status" value="1"/>
</dbReference>
<keyword evidence="5" id="KW-1185">Reference proteome</keyword>
<dbReference type="InterPro" id="IPR011006">
    <property type="entry name" value="CheY-like_superfamily"/>
</dbReference>
<name>A0A0M2V8S6_9GAMM</name>
<gene>
    <name evidence="4" type="ORF">WG68_02445</name>
</gene>
<dbReference type="STRING" id="336831.WG68_02445"/>
<evidence type="ECO:0000256" key="1">
    <source>
        <dbReference type="ARBA" id="ARBA00022553"/>
    </source>
</evidence>
<dbReference type="SUPFAM" id="SSF52172">
    <property type="entry name" value="CheY-like"/>
    <property type="match status" value="1"/>
</dbReference>
<proteinExistence type="predicted"/>
<dbReference type="PANTHER" id="PTHR44591:SF19">
    <property type="entry name" value="TWO-COMPONENT RESPONSE REGULATOR-RELATED"/>
    <property type="match status" value="1"/>
</dbReference>
<dbReference type="AlphaFoldDB" id="A0A0M2V8S6"/>
<dbReference type="Gene3D" id="3.40.50.2300">
    <property type="match status" value="1"/>
</dbReference>